<protein>
    <recommendedName>
        <fullName evidence="3">F-box domain-containing protein</fullName>
    </recommendedName>
</protein>
<organism evidence="1 2">
    <name type="scientific">Cerrena zonata</name>
    <dbReference type="NCBI Taxonomy" id="2478898"/>
    <lineage>
        <taxon>Eukaryota</taxon>
        <taxon>Fungi</taxon>
        <taxon>Dikarya</taxon>
        <taxon>Basidiomycota</taxon>
        <taxon>Agaricomycotina</taxon>
        <taxon>Agaricomycetes</taxon>
        <taxon>Polyporales</taxon>
        <taxon>Cerrenaceae</taxon>
        <taxon>Cerrena</taxon>
    </lineage>
</organism>
<keyword evidence="2" id="KW-1185">Reference proteome</keyword>
<dbReference type="Proteomes" id="UP001385951">
    <property type="component" value="Unassembled WGS sequence"/>
</dbReference>
<accession>A0AAW0GBE3</accession>
<name>A0AAW0GBE3_9APHY</name>
<gene>
    <name evidence="1" type="ORF">QCA50_009763</name>
</gene>
<comment type="caution">
    <text evidence="1">The sequence shown here is derived from an EMBL/GenBank/DDBJ whole genome shotgun (WGS) entry which is preliminary data.</text>
</comment>
<dbReference type="EMBL" id="JASBNA010000014">
    <property type="protein sequence ID" value="KAK7687258.1"/>
    <property type="molecule type" value="Genomic_DNA"/>
</dbReference>
<sequence length="545" mass="61790">MECKRRGTEDIEREDTQLGAGSFNMRTCISSLPSEILSLIYQEYLHGTEEDYIVEEFSNNIELRHANGEKPPHWRWLVLLQVCRSWRAVVLSSPLLWSQLYPTICEYPDLVETFILRSRNTPLSAFIKSYVYATTVIPANLRQSFGRLLQEETRLRHLSFEAARLGFEHTYGPLVMDVSLKHLESLKIQLYDDDAHDGPLEGLPVILKADFRCLRDVILGDIFPEWPLFRNLPPTVTSLRIQNEYQPSIVHGSMDDVFTLLKKLGRLKTLKLIHCLPIFAHGAIDSIHMPELEQLTITSPASSAISLFESLELSVDTIIRLELMIHPGEDVSGGCSTVFSHLYGIYGDSMTHTSIWVDQAKVTLILAKNFILYFNLDVMYQDIDDGTTVFQPLTVLHDTIDAATTRTFSSVTSLWISVQDCDARDVTESAMHVFRAMNNLGTLGMDVNGAVVSDVLRPRVDTPILLPHLYNLALPKFDIVDGELRSEDSSVNIDMFCRCLEERQACGCGIMVLQIRDGFEVDVSDPEELRDRLDASVRDTRGWME</sequence>
<dbReference type="AlphaFoldDB" id="A0AAW0GBE3"/>
<evidence type="ECO:0008006" key="3">
    <source>
        <dbReference type="Google" id="ProtNLM"/>
    </source>
</evidence>
<proteinExistence type="predicted"/>
<evidence type="ECO:0000313" key="1">
    <source>
        <dbReference type="EMBL" id="KAK7687258.1"/>
    </source>
</evidence>
<evidence type="ECO:0000313" key="2">
    <source>
        <dbReference type="Proteomes" id="UP001385951"/>
    </source>
</evidence>
<dbReference type="Gene3D" id="1.20.1280.50">
    <property type="match status" value="1"/>
</dbReference>
<reference evidence="1 2" key="1">
    <citation type="submission" date="2022-09" db="EMBL/GenBank/DDBJ databases">
        <authorList>
            <person name="Palmer J.M."/>
        </authorList>
    </citation>
    <scope>NUCLEOTIDE SEQUENCE [LARGE SCALE GENOMIC DNA]</scope>
    <source>
        <strain evidence="1 2">DSM 7382</strain>
    </source>
</reference>